<dbReference type="SUPFAM" id="SSF54236">
    <property type="entry name" value="Ubiquitin-like"/>
    <property type="match status" value="1"/>
</dbReference>
<dbReference type="Proteomes" id="UP000799766">
    <property type="component" value="Unassembled WGS sequence"/>
</dbReference>
<feature type="domain" description="Ras-associating" evidence="1">
    <location>
        <begin position="1"/>
        <end position="85"/>
    </location>
</feature>
<evidence type="ECO:0000259" key="1">
    <source>
        <dbReference type="PROSITE" id="PS50200"/>
    </source>
</evidence>
<protein>
    <recommendedName>
        <fullName evidence="1">Ras-associating domain-containing protein</fullName>
    </recommendedName>
</protein>
<dbReference type="Pfam" id="PF00788">
    <property type="entry name" value="RA"/>
    <property type="match status" value="1"/>
</dbReference>
<accession>A0A6A6P4C4</accession>
<dbReference type="AlphaFoldDB" id="A0A6A6P4C4"/>
<evidence type="ECO:0000313" key="2">
    <source>
        <dbReference type="EMBL" id="KAF2458293.1"/>
    </source>
</evidence>
<proteinExistence type="predicted"/>
<dbReference type="InterPro" id="IPR029071">
    <property type="entry name" value="Ubiquitin-like_domsf"/>
</dbReference>
<dbReference type="SMART" id="SM00314">
    <property type="entry name" value="RA"/>
    <property type="match status" value="1"/>
</dbReference>
<dbReference type="OrthoDB" id="445896at2759"/>
<dbReference type="Gene3D" id="3.10.20.90">
    <property type="entry name" value="Phosphatidylinositol 3-kinase Catalytic Subunit, Chain A, domain 1"/>
    <property type="match status" value="1"/>
</dbReference>
<reference evidence="2" key="1">
    <citation type="journal article" date="2020" name="Stud. Mycol.">
        <title>101 Dothideomycetes genomes: a test case for predicting lifestyles and emergence of pathogens.</title>
        <authorList>
            <person name="Haridas S."/>
            <person name="Albert R."/>
            <person name="Binder M."/>
            <person name="Bloem J."/>
            <person name="Labutti K."/>
            <person name="Salamov A."/>
            <person name="Andreopoulos B."/>
            <person name="Baker S."/>
            <person name="Barry K."/>
            <person name="Bills G."/>
            <person name="Bluhm B."/>
            <person name="Cannon C."/>
            <person name="Castanera R."/>
            <person name="Culley D."/>
            <person name="Daum C."/>
            <person name="Ezra D."/>
            <person name="Gonzalez J."/>
            <person name="Henrissat B."/>
            <person name="Kuo A."/>
            <person name="Liang C."/>
            <person name="Lipzen A."/>
            <person name="Lutzoni F."/>
            <person name="Magnuson J."/>
            <person name="Mondo S."/>
            <person name="Nolan M."/>
            <person name="Ohm R."/>
            <person name="Pangilinan J."/>
            <person name="Park H.-J."/>
            <person name="Ramirez L."/>
            <person name="Alfaro M."/>
            <person name="Sun H."/>
            <person name="Tritt A."/>
            <person name="Yoshinaga Y."/>
            <person name="Zwiers L.-H."/>
            <person name="Turgeon B."/>
            <person name="Goodwin S."/>
            <person name="Spatafora J."/>
            <person name="Crous P."/>
            <person name="Grigoriev I."/>
        </authorList>
    </citation>
    <scope>NUCLEOTIDE SEQUENCE</scope>
    <source>
        <strain evidence="2">ATCC 16933</strain>
    </source>
</reference>
<keyword evidence="3" id="KW-1185">Reference proteome</keyword>
<name>A0A6A6P4C4_9PEZI</name>
<evidence type="ECO:0000313" key="3">
    <source>
        <dbReference type="Proteomes" id="UP000799766"/>
    </source>
</evidence>
<dbReference type="InterPro" id="IPR000159">
    <property type="entry name" value="RA_dom"/>
</dbReference>
<sequence>MHCTIDDPCHAVLAKAVRKYGIPFDWRDYTLVISTTSCVRTDAHGGTYCRGEDRAILPDEKPLRLFKELDKQGLKPMFLLRRKEFVGEDAKRAE</sequence>
<dbReference type="EMBL" id="MU001678">
    <property type="protein sequence ID" value="KAF2458293.1"/>
    <property type="molecule type" value="Genomic_DNA"/>
</dbReference>
<dbReference type="GO" id="GO:0007165">
    <property type="term" value="P:signal transduction"/>
    <property type="evidence" value="ECO:0007669"/>
    <property type="project" value="InterPro"/>
</dbReference>
<dbReference type="PROSITE" id="PS50200">
    <property type="entry name" value="RA"/>
    <property type="match status" value="1"/>
</dbReference>
<gene>
    <name evidence="2" type="ORF">BDY21DRAFT_342091</name>
</gene>
<organism evidence="2 3">
    <name type="scientific">Lineolata rhizophorae</name>
    <dbReference type="NCBI Taxonomy" id="578093"/>
    <lineage>
        <taxon>Eukaryota</taxon>
        <taxon>Fungi</taxon>
        <taxon>Dikarya</taxon>
        <taxon>Ascomycota</taxon>
        <taxon>Pezizomycotina</taxon>
        <taxon>Dothideomycetes</taxon>
        <taxon>Dothideomycetes incertae sedis</taxon>
        <taxon>Lineolatales</taxon>
        <taxon>Lineolataceae</taxon>
        <taxon>Lineolata</taxon>
    </lineage>
</organism>